<feature type="transmembrane region" description="Helical" evidence="6">
    <location>
        <begin position="180"/>
        <end position="198"/>
    </location>
</feature>
<reference evidence="7 8" key="1">
    <citation type="journal article" date="2023" name="Hortic Res">
        <title>Pangenome of water caltrop reveals structural variations and asymmetric subgenome divergence after allopolyploidization.</title>
        <authorList>
            <person name="Zhang X."/>
            <person name="Chen Y."/>
            <person name="Wang L."/>
            <person name="Yuan Y."/>
            <person name="Fang M."/>
            <person name="Shi L."/>
            <person name="Lu R."/>
            <person name="Comes H.P."/>
            <person name="Ma Y."/>
            <person name="Chen Y."/>
            <person name="Huang G."/>
            <person name="Zhou Y."/>
            <person name="Zheng Z."/>
            <person name="Qiu Y."/>
        </authorList>
    </citation>
    <scope>NUCLEOTIDE SEQUENCE [LARGE SCALE GENOMIC DNA]</scope>
    <source>
        <strain evidence="7">F231</strain>
    </source>
</reference>
<accession>A0AAN7LCH3</accession>
<evidence type="ECO:0000256" key="1">
    <source>
        <dbReference type="ARBA" id="ARBA00004141"/>
    </source>
</evidence>
<dbReference type="Gene3D" id="1.20.1250.20">
    <property type="entry name" value="MFS general substrate transporter like domains"/>
    <property type="match status" value="1"/>
</dbReference>
<feature type="transmembrane region" description="Helical" evidence="6">
    <location>
        <begin position="252"/>
        <end position="272"/>
    </location>
</feature>
<keyword evidence="4 6" id="KW-1133">Transmembrane helix</keyword>
<evidence type="ECO:0000256" key="6">
    <source>
        <dbReference type="SAM" id="Phobius"/>
    </source>
</evidence>
<feature type="transmembrane region" description="Helical" evidence="6">
    <location>
        <begin position="145"/>
        <end position="168"/>
    </location>
</feature>
<comment type="similarity">
    <text evidence="2">Belongs to the major facilitator superfamily. Proton-dependent oligopeptide transporter (POT/PTR) (TC 2.A.17) family.</text>
</comment>
<evidence type="ECO:0000256" key="4">
    <source>
        <dbReference type="ARBA" id="ARBA00022989"/>
    </source>
</evidence>
<dbReference type="GO" id="GO:0022857">
    <property type="term" value="F:transmembrane transporter activity"/>
    <property type="evidence" value="ECO:0007669"/>
    <property type="project" value="InterPro"/>
</dbReference>
<dbReference type="GO" id="GO:0016020">
    <property type="term" value="C:membrane"/>
    <property type="evidence" value="ECO:0007669"/>
    <property type="project" value="UniProtKB-SubCell"/>
</dbReference>
<evidence type="ECO:0000313" key="7">
    <source>
        <dbReference type="EMBL" id="KAK4783942.1"/>
    </source>
</evidence>
<keyword evidence="8" id="KW-1185">Reference proteome</keyword>
<evidence type="ECO:0000256" key="3">
    <source>
        <dbReference type="ARBA" id="ARBA00022692"/>
    </source>
</evidence>
<organism evidence="7 8">
    <name type="scientific">Trapa natans</name>
    <name type="common">Water chestnut</name>
    <dbReference type="NCBI Taxonomy" id="22666"/>
    <lineage>
        <taxon>Eukaryota</taxon>
        <taxon>Viridiplantae</taxon>
        <taxon>Streptophyta</taxon>
        <taxon>Embryophyta</taxon>
        <taxon>Tracheophyta</taxon>
        <taxon>Spermatophyta</taxon>
        <taxon>Magnoliopsida</taxon>
        <taxon>eudicotyledons</taxon>
        <taxon>Gunneridae</taxon>
        <taxon>Pentapetalae</taxon>
        <taxon>rosids</taxon>
        <taxon>malvids</taxon>
        <taxon>Myrtales</taxon>
        <taxon>Lythraceae</taxon>
        <taxon>Trapa</taxon>
    </lineage>
</organism>
<dbReference type="InterPro" id="IPR036259">
    <property type="entry name" value="MFS_trans_sf"/>
</dbReference>
<name>A0AAN7LCH3_TRANT</name>
<gene>
    <name evidence="7" type="ORF">SAY86_018310</name>
</gene>
<dbReference type="InterPro" id="IPR000109">
    <property type="entry name" value="POT_fam"/>
</dbReference>
<comment type="caution">
    <text evidence="7">The sequence shown here is derived from an EMBL/GenBank/DDBJ whole genome shotgun (WGS) entry which is preliminary data.</text>
</comment>
<protein>
    <submittedName>
        <fullName evidence="7">Uncharacterized protein</fullName>
    </submittedName>
</protein>
<dbReference type="EMBL" id="JAXQNO010000014">
    <property type="protein sequence ID" value="KAK4783942.1"/>
    <property type="molecule type" value="Genomic_DNA"/>
</dbReference>
<feature type="transmembrane region" description="Helical" evidence="6">
    <location>
        <begin position="513"/>
        <end position="531"/>
    </location>
</feature>
<comment type="subcellular location">
    <subcellularLocation>
        <location evidence="1">Membrane</location>
        <topology evidence="1">Multi-pass membrane protein</topology>
    </subcellularLocation>
</comment>
<feature type="transmembrane region" description="Helical" evidence="6">
    <location>
        <begin position="227"/>
        <end position="246"/>
    </location>
</feature>
<keyword evidence="3 6" id="KW-0812">Transmembrane</keyword>
<evidence type="ECO:0000313" key="8">
    <source>
        <dbReference type="Proteomes" id="UP001346149"/>
    </source>
</evidence>
<keyword evidence="5 6" id="KW-0472">Membrane</keyword>
<dbReference type="AlphaFoldDB" id="A0AAN7LCH3"/>
<evidence type="ECO:0000256" key="5">
    <source>
        <dbReference type="ARBA" id="ARBA00023136"/>
    </source>
</evidence>
<feature type="transmembrane region" description="Helical" evidence="6">
    <location>
        <begin position="587"/>
        <end position="609"/>
    </location>
</feature>
<feature type="transmembrane region" description="Helical" evidence="6">
    <location>
        <begin position="414"/>
        <end position="436"/>
    </location>
</feature>
<dbReference type="CDD" id="cd17416">
    <property type="entry name" value="MFS_NPF1_2"/>
    <property type="match status" value="1"/>
</dbReference>
<evidence type="ECO:0000256" key="2">
    <source>
        <dbReference type="ARBA" id="ARBA00005982"/>
    </source>
</evidence>
<proteinExistence type="inferred from homology"/>
<feature type="transmembrane region" description="Helical" evidence="6">
    <location>
        <begin position="456"/>
        <end position="477"/>
    </location>
</feature>
<feature type="transmembrane region" description="Helical" evidence="6">
    <location>
        <begin position="543"/>
        <end position="567"/>
    </location>
</feature>
<dbReference type="PANTHER" id="PTHR11654">
    <property type="entry name" value="OLIGOPEPTIDE TRANSPORTER-RELATED"/>
    <property type="match status" value="1"/>
</dbReference>
<dbReference type="SUPFAM" id="SSF103473">
    <property type="entry name" value="MFS general substrate transporter"/>
    <property type="match status" value="1"/>
</dbReference>
<dbReference type="Pfam" id="PF00854">
    <property type="entry name" value="PTR2"/>
    <property type="match status" value="1"/>
</dbReference>
<dbReference type="Proteomes" id="UP001346149">
    <property type="component" value="Unassembled WGS sequence"/>
</dbReference>
<sequence>MRSTDILGPGESDLQIFLFSLLSSMATEGLKAETFQLDSASTVMEMDERQQQGIANASAADGEDEIRPQLHRGLKAMPFIIGNETFERLGTIGTLSNLTVYLTTVFNMKTVNAATLINLFNGTSNMSPLLGAYLSDTYLGRFNTLCFASVSSLLGLTVIALTATFSVLHPPQCCGPTAGQLAFLLGGLVLLVAGAGGIRPCNFAFGADQFDPTTESGRRGVDSFFNWYYFTLTFAIMVSGTLIVYVQSNVSWAIGFAIPAGLMALSCGLLFMGSRIYVKVSPQGSPLTSLAQVLVAAVRKWRMKVLGQPEFLLKLFNYVPQKSINSKLPHTFQFRCLDKAAVMTAGDRLDADGSASNPWRLCSLQQVEEMKCVVRVIPIWASAIAYHLANAQNHTYTVFQALQMDRHFSKGSSFQIPAASYTVFSSLSLTIWIPIYDRILVPAVRRITHKEGGITVLQRVGIGLVLSFTSMIIAGLVEERRRNDALTKPTLGLTAKGGAISSMSGFWLVPQLAVGGLSEAFVAIGLVEFYYKQFPENMRSIAGAFSTTASALSSYLSGFLISVVHRITESSSDWLPEDLNKGRLDYYYYLIAALGALNFGYFLVCSRWYRYKGVSDERQRHVELSLERYNEPEDKHFVGVC</sequence>